<accession>A0A6P2UWY6</accession>
<gene>
    <name evidence="1" type="ORF">BLA39750_01275</name>
</gene>
<reference evidence="1 2" key="1">
    <citation type="submission" date="2019-09" db="EMBL/GenBank/DDBJ databases">
        <authorList>
            <person name="Depoorter E."/>
        </authorList>
    </citation>
    <scope>NUCLEOTIDE SEQUENCE [LARGE SCALE GENOMIC DNA]</scope>
    <source>
        <strain evidence="1">R-39750</strain>
    </source>
</reference>
<proteinExistence type="predicted"/>
<dbReference type="RefSeq" id="WP_175011410.1">
    <property type="nucleotide sequence ID" value="NZ_CABVQN010000004.1"/>
</dbReference>
<sequence>MSAEQDEKKAKPTAQQQADAWNRSVKVGAEVTYEKSAIEGRVVLRTVREAYVMEIPIGSEFVPEAFVNLDHIGLVLLSKTNPFTR</sequence>
<dbReference type="EMBL" id="CABVQN010000004">
    <property type="protein sequence ID" value="VWC82056.1"/>
    <property type="molecule type" value="Genomic_DNA"/>
</dbReference>
<dbReference type="AlphaFoldDB" id="A0A6P2UWY6"/>
<protein>
    <submittedName>
        <fullName evidence="1">Uncharacterized protein</fullName>
    </submittedName>
</protein>
<organism evidence="1 2">
    <name type="scientific">Burkholderia lata (strain ATCC 17760 / DSM 23089 / LMG 22485 / NCIMB 9086 / R18194 / 383)</name>
    <dbReference type="NCBI Taxonomy" id="482957"/>
    <lineage>
        <taxon>Bacteria</taxon>
        <taxon>Pseudomonadati</taxon>
        <taxon>Pseudomonadota</taxon>
        <taxon>Betaproteobacteria</taxon>
        <taxon>Burkholderiales</taxon>
        <taxon>Burkholderiaceae</taxon>
        <taxon>Burkholderia</taxon>
        <taxon>Burkholderia cepacia complex</taxon>
    </lineage>
</organism>
<evidence type="ECO:0000313" key="1">
    <source>
        <dbReference type="EMBL" id="VWC82056.1"/>
    </source>
</evidence>
<dbReference type="Proteomes" id="UP000494110">
    <property type="component" value="Unassembled WGS sequence"/>
</dbReference>
<evidence type="ECO:0000313" key="2">
    <source>
        <dbReference type="Proteomes" id="UP000494110"/>
    </source>
</evidence>
<name>A0A6P2UWY6_BURL3</name>